<evidence type="ECO:0000313" key="3">
    <source>
        <dbReference type="Proteomes" id="UP000750711"/>
    </source>
</evidence>
<dbReference type="EMBL" id="JAGHQM010000092">
    <property type="protein sequence ID" value="KAH0565463.1"/>
    <property type="molecule type" value="Genomic_DNA"/>
</dbReference>
<gene>
    <name evidence="2" type="ORF">GP486_001144</name>
</gene>
<name>A0A9P8LHL8_9PEZI</name>
<accession>A0A9P8LHL8</accession>
<proteinExistence type="predicted"/>
<protein>
    <submittedName>
        <fullName evidence="2">Uncharacterized protein</fullName>
    </submittedName>
</protein>
<sequence>MNGHQTHTSAGHGMVICSAYGGTLKNGDESAGEAEDRAEDNETPDDPDEAWYDKDAAIEEEDGNFGEGDGSLVGYLDGEEELWCVVSISTEGGRTAVIGEGCVGRTFNALRRRSCGMS</sequence>
<feature type="compositionally biased region" description="Acidic residues" evidence="1">
    <location>
        <begin position="30"/>
        <end position="50"/>
    </location>
</feature>
<evidence type="ECO:0000313" key="2">
    <source>
        <dbReference type="EMBL" id="KAH0565463.1"/>
    </source>
</evidence>
<evidence type="ECO:0000256" key="1">
    <source>
        <dbReference type="SAM" id="MobiDB-lite"/>
    </source>
</evidence>
<dbReference type="AlphaFoldDB" id="A0A9P8LHL8"/>
<feature type="region of interest" description="Disordered" evidence="1">
    <location>
        <begin position="26"/>
        <end position="50"/>
    </location>
</feature>
<organism evidence="2 3">
    <name type="scientific">Trichoglossum hirsutum</name>
    <dbReference type="NCBI Taxonomy" id="265104"/>
    <lineage>
        <taxon>Eukaryota</taxon>
        <taxon>Fungi</taxon>
        <taxon>Dikarya</taxon>
        <taxon>Ascomycota</taxon>
        <taxon>Pezizomycotina</taxon>
        <taxon>Geoglossomycetes</taxon>
        <taxon>Geoglossales</taxon>
        <taxon>Geoglossaceae</taxon>
        <taxon>Trichoglossum</taxon>
    </lineage>
</organism>
<reference evidence="2" key="1">
    <citation type="submission" date="2021-03" db="EMBL/GenBank/DDBJ databases">
        <title>Comparative genomics and phylogenomic investigation of the class Geoglossomycetes provide insights into ecological specialization and systematics.</title>
        <authorList>
            <person name="Melie T."/>
            <person name="Pirro S."/>
            <person name="Miller A.N."/>
            <person name="Quandt A."/>
        </authorList>
    </citation>
    <scope>NUCLEOTIDE SEQUENCE</scope>
    <source>
        <strain evidence="2">CAQ_001_2017</strain>
    </source>
</reference>
<keyword evidence="3" id="KW-1185">Reference proteome</keyword>
<comment type="caution">
    <text evidence="2">The sequence shown here is derived from an EMBL/GenBank/DDBJ whole genome shotgun (WGS) entry which is preliminary data.</text>
</comment>
<dbReference type="Proteomes" id="UP000750711">
    <property type="component" value="Unassembled WGS sequence"/>
</dbReference>